<name>A0A537K6Z1_9BACT</name>
<evidence type="ECO:0000313" key="2">
    <source>
        <dbReference type="EMBL" id="TMI91531.1"/>
    </source>
</evidence>
<dbReference type="Gene3D" id="2.60.40.420">
    <property type="entry name" value="Cupredoxins - blue copper proteins"/>
    <property type="match status" value="1"/>
</dbReference>
<organism evidence="2 3">
    <name type="scientific">Candidatus Segetimicrobium genomatis</name>
    <dbReference type="NCBI Taxonomy" id="2569760"/>
    <lineage>
        <taxon>Bacteria</taxon>
        <taxon>Bacillati</taxon>
        <taxon>Candidatus Sysuimicrobiota</taxon>
        <taxon>Candidatus Sysuimicrobiia</taxon>
        <taxon>Candidatus Sysuimicrobiales</taxon>
        <taxon>Candidatus Segetimicrobiaceae</taxon>
        <taxon>Candidatus Segetimicrobium</taxon>
    </lineage>
</organism>
<dbReference type="Proteomes" id="UP000318509">
    <property type="component" value="Unassembled WGS sequence"/>
</dbReference>
<gene>
    <name evidence="2" type="ORF">E6H00_03750</name>
</gene>
<reference evidence="2 3" key="1">
    <citation type="journal article" date="2019" name="Nat. Microbiol.">
        <title>Mediterranean grassland soil C-N compound turnover is dependent on rainfall and depth, and is mediated by genomically divergent microorganisms.</title>
        <authorList>
            <person name="Diamond S."/>
            <person name="Andeer P.F."/>
            <person name="Li Z."/>
            <person name="Crits-Christoph A."/>
            <person name="Burstein D."/>
            <person name="Anantharaman K."/>
            <person name="Lane K.R."/>
            <person name="Thomas B.C."/>
            <person name="Pan C."/>
            <person name="Northen T.R."/>
            <person name="Banfield J.F."/>
        </authorList>
    </citation>
    <scope>NUCLEOTIDE SEQUENCE [LARGE SCALE GENOMIC DNA]</scope>
    <source>
        <strain evidence="2">NP_3</strain>
    </source>
</reference>
<keyword evidence="1" id="KW-0732">Signal</keyword>
<comment type="caution">
    <text evidence="2">The sequence shown here is derived from an EMBL/GenBank/DDBJ whole genome shotgun (WGS) entry which is preliminary data.</text>
</comment>
<dbReference type="InterPro" id="IPR008972">
    <property type="entry name" value="Cupredoxin"/>
</dbReference>
<feature type="signal peptide" evidence="1">
    <location>
        <begin position="1"/>
        <end position="34"/>
    </location>
</feature>
<dbReference type="InterPro" id="IPR034242">
    <property type="entry name" value="MauL"/>
</dbReference>
<evidence type="ECO:0000313" key="3">
    <source>
        <dbReference type="Proteomes" id="UP000318509"/>
    </source>
</evidence>
<sequence length="227" mass="24766">MRPPARVHRDVPGARQWAAALLLAALTRVGPAPAATLVITVQSPDGHALAGAVVTARPLGAPGKRPAPVHAVMDQVDRAFAPDLLVVPIGSTVEFPNSDSVSHQIYSFSQPKRFKLPLYRGKPYPPVPFDQAGVVTLGCNIHDDMLAYLLVTDAPWFGRTDKSGAWVADVPRGRYRVSIWHPRMRETQADLERELTVGDADRAELTVHLGKSLLPAPISDRPHSWDY</sequence>
<dbReference type="CDD" id="cd04221">
    <property type="entry name" value="MauL"/>
    <property type="match status" value="1"/>
</dbReference>
<evidence type="ECO:0000256" key="1">
    <source>
        <dbReference type="SAM" id="SignalP"/>
    </source>
</evidence>
<proteinExistence type="predicted"/>
<feature type="chain" id="PRO_5022103063" evidence="1">
    <location>
        <begin position="35"/>
        <end position="227"/>
    </location>
</feature>
<dbReference type="AlphaFoldDB" id="A0A537K6Z1"/>
<dbReference type="SUPFAM" id="SSF49503">
    <property type="entry name" value="Cupredoxins"/>
    <property type="match status" value="1"/>
</dbReference>
<dbReference type="EMBL" id="VBAK01000090">
    <property type="protein sequence ID" value="TMI91531.1"/>
    <property type="molecule type" value="Genomic_DNA"/>
</dbReference>
<protein>
    <submittedName>
        <fullName evidence="2">Methylamine utilization protein</fullName>
    </submittedName>
</protein>
<accession>A0A537K6Z1</accession>